<dbReference type="GO" id="GO:0016787">
    <property type="term" value="F:hydrolase activity"/>
    <property type="evidence" value="ECO:0007669"/>
    <property type="project" value="UniProtKB-KW"/>
</dbReference>
<proteinExistence type="predicted"/>
<comment type="caution">
    <text evidence="2">The sequence shown here is derived from an EMBL/GenBank/DDBJ whole genome shotgun (WGS) entry which is preliminary data.</text>
</comment>
<dbReference type="Proteomes" id="UP000283380">
    <property type="component" value="Unassembled WGS sequence"/>
</dbReference>
<dbReference type="Pfam" id="PF13354">
    <property type="entry name" value="Beta-lactamase2"/>
    <property type="match status" value="1"/>
</dbReference>
<dbReference type="Gene3D" id="3.40.710.10">
    <property type="entry name" value="DD-peptidase/beta-lactamase superfamily"/>
    <property type="match status" value="1"/>
</dbReference>
<accession>A0ABX9LT96</accession>
<dbReference type="SUPFAM" id="SSF56601">
    <property type="entry name" value="beta-lactamase/transpeptidase-like"/>
    <property type="match status" value="1"/>
</dbReference>
<dbReference type="EMBL" id="QOCU01000008">
    <property type="protein sequence ID" value="RHW49475.1"/>
    <property type="molecule type" value="Genomic_DNA"/>
</dbReference>
<dbReference type="InterPro" id="IPR012338">
    <property type="entry name" value="Beta-lactam/transpept-like"/>
</dbReference>
<feature type="domain" description="Beta-lactamase class A catalytic" evidence="1">
    <location>
        <begin position="88"/>
        <end position="281"/>
    </location>
</feature>
<sequence length="300" mass="33634">MKNKVFVGSIITTLLAFMLYTVNLKQTKNADIKIIGQSQKRNGNKSKSIKEPHTAEIEYPREVKITGGSKLVWAKKIKQTMGKKQSYQVYLKDLNNNQFAQVANISKAHSVNSVSRLFLLLTIYYQEQHHKLSSKTVIKVKKADVVKDEKILQPGIGYGITYLRQAMMNGSQTATNVLLRKVKLTQVNFVIKKMGLVDTKVKPKFVATTTAKDLAQIMINLYQNKTLNRQYSNRVLGVLSSVKNKLKIGQTGSGLIYAIGDKKANVALIQRGGNTYCMAILSNSDHNFSQLGKVVNKFFK</sequence>
<name>A0ABX9LT96_9LACO</name>
<organism evidence="2 3">
    <name type="scientific">Lactobacillus bombicola</name>
    <dbReference type="NCBI Taxonomy" id="1505723"/>
    <lineage>
        <taxon>Bacteria</taxon>
        <taxon>Bacillati</taxon>
        <taxon>Bacillota</taxon>
        <taxon>Bacilli</taxon>
        <taxon>Lactobacillales</taxon>
        <taxon>Lactobacillaceae</taxon>
        <taxon>Lactobacillus</taxon>
    </lineage>
</organism>
<evidence type="ECO:0000313" key="3">
    <source>
        <dbReference type="Proteomes" id="UP000283380"/>
    </source>
</evidence>
<evidence type="ECO:0000313" key="2">
    <source>
        <dbReference type="EMBL" id="RHW49475.1"/>
    </source>
</evidence>
<keyword evidence="3" id="KW-1185">Reference proteome</keyword>
<reference evidence="2 3" key="1">
    <citation type="submission" date="2018-07" db="EMBL/GenBank/DDBJ databases">
        <title>Genome sequences of six Lactobacillus spp. isolated from bumble bee guts.</title>
        <authorList>
            <person name="Motta E.V.S."/>
            <person name="Moran N.A."/>
        </authorList>
    </citation>
    <scope>NUCLEOTIDE SEQUENCE [LARGE SCALE GENOMIC DNA]</scope>
    <source>
        <strain evidence="2 3">BI-4G</strain>
    </source>
</reference>
<gene>
    <name evidence="2" type="ORF">DS834_07800</name>
</gene>
<dbReference type="RefSeq" id="WP_118907278.1">
    <property type="nucleotide sequence ID" value="NZ_QOCU01000008.1"/>
</dbReference>
<protein>
    <submittedName>
        <fullName evidence="2">Serine hydrolase</fullName>
    </submittedName>
</protein>
<dbReference type="InterPro" id="IPR045155">
    <property type="entry name" value="Beta-lactam_cat"/>
</dbReference>
<keyword evidence="2" id="KW-0378">Hydrolase</keyword>
<evidence type="ECO:0000259" key="1">
    <source>
        <dbReference type="Pfam" id="PF13354"/>
    </source>
</evidence>